<dbReference type="InterPro" id="IPR001466">
    <property type="entry name" value="Beta-lactam-related"/>
</dbReference>
<evidence type="ECO:0000259" key="1">
    <source>
        <dbReference type="Pfam" id="PF00144"/>
    </source>
</evidence>
<protein>
    <recommendedName>
        <fullName evidence="1">Beta-lactamase-related domain-containing protein</fullName>
    </recommendedName>
</protein>
<dbReference type="EMBL" id="UINC01146088">
    <property type="protein sequence ID" value="SVD36613.1"/>
    <property type="molecule type" value="Genomic_DNA"/>
</dbReference>
<dbReference type="InterPro" id="IPR050789">
    <property type="entry name" value="Diverse_Enzym_Activities"/>
</dbReference>
<dbReference type="PANTHER" id="PTHR43283">
    <property type="entry name" value="BETA-LACTAMASE-RELATED"/>
    <property type="match status" value="1"/>
</dbReference>
<dbReference type="AlphaFoldDB" id="A0A382UQR9"/>
<dbReference type="Gene3D" id="3.40.710.10">
    <property type="entry name" value="DD-peptidase/beta-lactamase superfamily"/>
    <property type="match status" value="1"/>
</dbReference>
<sequence>MTDDFTTAPSPESVGIPSGAILRFLERIDSERIHMHGFLLVRHGQVAAEGYWAPWTAQRKHRMYSVTKSFVSLAVGLMIDEGRLSLDERVADHFPDRLPEPLHPWVAAHTVRDLLRMSTAHSRTSYGRDDPDWVATFFHKAPSHPPGTLFYYDTAATVVLTAIVEQLAGEPFLDYMRPRFLNRIGFSEDAWCIRRPEGGSWGGSGLICTLRDLAKVAWTCIKHGGWDDEQLLPEDYVRTATSPQIDN</sequence>
<organism evidence="2">
    <name type="scientific">marine metagenome</name>
    <dbReference type="NCBI Taxonomy" id="408172"/>
    <lineage>
        <taxon>unclassified sequences</taxon>
        <taxon>metagenomes</taxon>
        <taxon>ecological metagenomes</taxon>
    </lineage>
</organism>
<accession>A0A382UQR9</accession>
<feature type="non-terminal residue" evidence="2">
    <location>
        <position position="247"/>
    </location>
</feature>
<evidence type="ECO:0000313" key="2">
    <source>
        <dbReference type="EMBL" id="SVD36613.1"/>
    </source>
</evidence>
<name>A0A382UQR9_9ZZZZ</name>
<dbReference type="PANTHER" id="PTHR43283:SF7">
    <property type="entry name" value="BETA-LACTAMASE-RELATED DOMAIN-CONTAINING PROTEIN"/>
    <property type="match status" value="1"/>
</dbReference>
<proteinExistence type="predicted"/>
<feature type="domain" description="Beta-lactamase-related" evidence="1">
    <location>
        <begin position="38"/>
        <end position="237"/>
    </location>
</feature>
<dbReference type="InterPro" id="IPR012338">
    <property type="entry name" value="Beta-lactam/transpept-like"/>
</dbReference>
<gene>
    <name evidence="2" type="ORF">METZ01_LOCUS389467</name>
</gene>
<dbReference type="SUPFAM" id="SSF56601">
    <property type="entry name" value="beta-lactamase/transpeptidase-like"/>
    <property type="match status" value="1"/>
</dbReference>
<dbReference type="Pfam" id="PF00144">
    <property type="entry name" value="Beta-lactamase"/>
    <property type="match status" value="1"/>
</dbReference>
<reference evidence="2" key="1">
    <citation type="submission" date="2018-05" db="EMBL/GenBank/DDBJ databases">
        <authorList>
            <person name="Lanie J.A."/>
            <person name="Ng W.-L."/>
            <person name="Kazmierczak K.M."/>
            <person name="Andrzejewski T.M."/>
            <person name="Davidsen T.M."/>
            <person name="Wayne K.J."/>
            <person name="Tettelin H."/>
            <person name="Glass J.I."/>
            <person name="Rusch D."/>
            <person name="Podicherti R."/>
            <person name="Tsui H.-C.T."/>
            <person name="Winkler M.E."/>
        </authorList>
    </citation>
    <scope>NUCLEOTIDE SEQUENCE</scope>
</reference>